<feature type="signal peptide" evidence="1">
    <location>
        <begin position="1"/>
        <end position="25"/>
    </location>
</feature>
<evidence type="ECO:0000313" key="3">
    <source>
        <dbReference type="Proteomes" id="UP000295724"/>
    </source>
</evidence>
<organism evidence="2 3">
    <name type="scientific">Marinicella litoralis</name>
    <dbReference type="NCBI Taxonomy" id="644220"/>
    <lineage>
        <taxon>Bacteria</taxon>
        <taxon>Pseudomonadati</taxon>
        <taxon>Pseudomonadota</taxon>
        <taxon>Gammaproteobacteria</taxon>
        <taxon>Lysobacterales</taxon>
        <taxon>Marinicellaceae</taxon>
        <taxon>Marinicella</taxon>
    </lineage>
</organism>
<keyword evidence="1" id="KW-0732">Signal</keyword>
<accession>A0A4R6XF17</accession>
<dbReference type="Pfam" id="PF01963">
    <property type="entry name" value="TraB_PrgY_gumN"/>
    <property type="match status" value="1"/>
</dbReference>
<dbReference type="CDD" id="cd14789">
    <property type="entry name" value="Tiki"/>
    <property type="match status" value="1"/>
</dbReference>
<gene>
    <name evidence="2" type="ORF">C8D91_2877</name>
</gene>
<feature type="chain" id="PRO_5020323241" evidence="1">
    <location>
        <begin position="26"/>
        <end position="315"/>
    </location>
</feature>
<evidence type="ECO:0000313" key="2">
    <source>
        <dbReference type="EMBL" id="TDR16350.1"/>
    </source>
</evidence>
<comment type="caution">
    <text evidence="2">The sequence shown here is derived from an EMBL/GenBank/DDBJ whole genome shotgun (WGS) entry which is preliminary data.</text>
</comment>
<proteinExistence type="predicted"/>
<dbReference type="AlphaFoldDB" id="A0A4R6XF17"/>
<name>A0A4R6XF17_9GAMM</name>
<evidence type="ECO:0000256" key="1">
    <source>
        <dbReference type="SAM" id="SignalP"/>
    </source>
</evidence>
<dbReference type="EMBL" id="SNZB01000008">
    <property type="protein sequence ID" value="TDR16350.1"/>
    <property type="molecule type" value="Genomic_DNA"/>
</dbReference>
<dbReference type="InterPro" id="IPR002816">
    <property type="entry name" value="TraB/PrgY/GumN_fam"/>
</dbReference>
<dbReference type="OrthoDB" id="357294at2"/>
<dbReference type="RefSeq" id="WP_133566563.1">
    <property type="nucleotide sequence ID" value="NZ_NIHB01000006.1"/>
</dbReference>
<protein>
    <submittedName>
        <fullName evidence="2">Uncharacterized protein YbaP (TraB family)</fullName>
    </submittedName>
</protein>
<dbReference type="Proteomes" id="UP000295724">
    <property type="component" value="Unassembled WGS sequence"/>
</dbReference>
<keyword evidence="3" id="KW-1185">Reference proteome</keyword>
<reference evidence="2 3" key="1">
    <citation type="submission" date="2019-03" db="EMBL/GenBank/DDBJ databases">
        <title>Genomic Encyclopedia of Type Strains, Phase IV (KMG-IV): sequencing the most valuable type-strain genomes for metagenomic binning, comparative biology and taxonomic classification.</title>
        <authorList>
            <person name="Goeker M."/>
        </authorList>
    </citation>
    <scope>NUCLEOTIDE SEQUENCE [LARGE SCALE GENOMIC DNA]</scope>
    <source>
        <strain evidence="2 3">DSM 25488</strain>
    </source>
</reference>
<sequence length="315" mass="36822">MSSKKPAITLMCMIGLLVFNGRVHAEQQKELINQPTQSMLWKVTGNGLEKPSYVFGSWHFLCRNEIVFKNKVKVAIKETEQLMFQNFVTYLGSDDYYENRKETERIDSGEPIYKIDDRKVRKRLLKLIKEHMDLKIDLAKRVMPIVKRMTPMEVFFSSMHSFIKDCSGLGSFDNLLYQHYQKINAPIGSFNERKTFLERLMASGFLQAESLMTYLEEIESKRAMVRAMKAHYYLDEDVDGLKKLYRIFLNNDLVDEKSINKYVFNIDTQPWVDMMASWIAIKPTFISVNANYLFNDGLGVIELLKQKGYEVEPVH</sequence>